<dbReference type="Gene3D" id="3.60.21.10">
    <property type="match status" value="1"/>
</dbReference>
<proteinExistence type="predicted"/>
<reference evidence="4" key="1">
    <citation type="submission" date="2023-06" db="EMBL/GenBank/DDBJ databases">
        <title>Genomic of Agaribacillus aureum.</title>
        <authorList>
            <person name="Wang G."/>
        </authorList>
    </citation>
    <scope>NUCLEOTIDE SEQUENCE</scope>
    <source>
        <strain evidence="4">BMA12</strain>
    </source>
</reference>
<keyword evidence="5" id="KW-1185">Reference proteome</keyword>
<name>A0ABT8LFW5_9BACT</name>
<gene>
    <name evidence="4" type="ORF">QQ020_31750</name>
</gene>
<comment type="caution">
    <text evidence="4">The sequence shown here is derived from an EMBL/GenBank/DDBJ whole genome shotgun (WGS) entry which is preliminary data.</text>
</comment>
<keyword evidence="2" id="KW-0472">Membrane</keyword>
<dbReference type="InterPro" id="IPR029052">
    <property type="entry name" value="Metallo-depent_PP-like"/>
</dbReference>
<dbReference type="RefSeq" id="WP_346762025.1">
    <property type="nucleotide sequence ID" value="NZ_JAUJEB010000010.1"/>
</dbReference>
<dbReference type="EMBL" id="JAUJEB010000010">
    <property type="protein sequence ID" value="MDN5216687.1"/>
    <property type="molecule type" value="Genomic_DNA"/>
</dbReference>
<dbReference type="Gene3D" id="2.40.160.50">
    <property type="entry name" value="membrane protein fhac: a member of the omp85/tpsb transporter family"/>
    <property type="match status" value="1"/>
</dbReference>
<evidence type="ECO:0000259" key="3">
    <source>
        <dbReference type="Pfam" id="PF01103"/>
    </source>
</evidence>
<feature type="domain" description="Bacterial surface antigen (D15)" evidence="3">
    <location>
        <begin position="920"/>
        <end position="1189"/>
    </location>
</feature>
<organism evidence="4 5">
    <name type="scientific">Agaribacillus aureus</name>
    <dbReference type="NCBI Taxonomy" id="3051825"/>
    <lineage>
        <taxon>Bacteria</taxon>
        <taxon>Pseudomonadati</taxon>
        <taxon>Bacteroidota</taxon>
        <taxon>Cytophagia</taxon>
        <taxon>Cytophagales</taxon>
        <taxon>Splendidivirgaceae</taxon>
        <taxon>Agaribacillus</taxon>
    </lineage>
</organism>
<dbReference type="Pfam" id="PF01103">
    <property type="entry name" value="Omp85"/>
    <property type="match status" value="1"/>
</dbReference>
<dbReference type="SUPFAM" id="SSF56300">
    <property type="entry name" value="Metallo-dependent phosphatases"/>
    <property type="match status" value="1"/>
</dbReference>
<accession>A0ABT8LFW5</accession>
<dbReference type="Proteomes" id="UP001172083">
    <property type="component" value="Unassembled WGS sequence"/>
</dbReference>
<dbReference type="InterPro" id="IPR000184">
    <property type="entry name" value="Bac_surfAg_D15"/>
</dbReference>
<evidence type="ECO:0000256" key="1">
    <source>
        <dbReference type="ARBA" id="ARBA00004370"/>
    </source>
</evidence>
<sequence>MKYYLFLIYIIFLALPRALNAQSNASDTRVILLGNTGDIADINQYFTHFENYWAKESDSLYIIFNGDLFPLSAHDEDVENRISRIMQMLDNHPLWQAVLNQGEVEWSNSSKGGWDRLQHLSDLIGKFQHPRLHAFLNQGCPGPWMLEASASLNLVIINSQWWNHPWEVPLPSMGVCKIADEGIFLDELRDMLEETINKNTMILSHFPLESHGKFGGFHSFKDYFLPLPLVGSANVGFHQNIGSAKDICNEEFKHISAEIGDLLREHSSVVFASGHDRSMEVFREYDNFYINSGAPVKSHKVGKSYKTISRSQQPGVTEVLYKSDGTVSYQMHTIGKNGEFSPSEAGEIMGSPCGKNVQNGLVNTAYSPCFQLVAPSDQMTEDYTTPARVMAGQEYKAGKSKEFWLGRHWRRSWTQPVTIPYLNLDTTFKGLTIYKKGGGRQTTSLKMKANNGKEYVFRSVNKNPEKSINYAYRGTLISEVLSDQTTTQHPYGALPTDYLLNKLDILHAHPKLYVLPPDDKLGSFKEAYKNLFGMLEDRPTDNVADDKIFAEADDITKSYRMFGKLYDDPDSYVEAEEFARARVFDILVGDWGKHEDNWKWAEYDFKGGKRFRPIPRDRDHVFSQWDGVLPWLADREWAKASGENFDHQIKGLRSLMWQARHLDRLVANELTKEDWINAAQFIQEKITESAIEKAVRTMPAEIYDPDGMEIERKLKSRLKDLAYYAEQYYLILARVVNVVGANKAEHFLAERLPDGKVKVLVRNIADKASLLPGKKVFYQRVFDPEETKEIRLFGLSKKDVFIVEGAAEKSIKIRLIGGPGNDVYEDNSTVKKPGKRTIIYENDTKPTIKKGAETKIAKPKELEYYFYDRTEFTYNTYFPTVLISQNPFAGLTLRAGVQFTRQAYGKPDYSTIHNLSAAITTQSNYELAYTGRRRYMLGSWDGVFAGLISRPLTYNFFHGVGNETENDKSLDRDFYRTQYNTVSLRAGLSHEFWEKSMFALTANFENNDGIERNDNILGDLPNQFGNQKLNLYYLDAELSLDFRDGFALPEKGFRFVVKQEVGTIDESSDDFFARTELLAEQYLTNFWKNPLTFGIKAGGDHSSGELPFYKLFTLGQTNDLKGFNSNRFSGESRAFLNTELRLQLWETENVFIPAKVGIRGFFDIGRVWADSDPPGADRWHQGYGGGIYVVPFNERIALNLTFGSSEEESFLFMFSLGSLFR</sequence>
<comment type="subcellular location">
    <subcellularLocation>
        <location evidence="1">Membrane</location>
    </subcellularLocation>
</comment>
<evidence type="ECO:0000256" key="2">
    <source>
        <dbReference type="ARBA" id="ARBA00023136"/>
    </source>
</evidence>
<protein>
    <submittedName>
        <fullName evidence="4">BamA/TamA family outer membrane protein</fullName>
    </submittedName>
</protein>
<evidence type="ECO:0000313" key="4">
    <source>
        <dbReference type="EMBL" id="MDN5216687.1"/>
    </source>
</evidence>
<evidence type="ECO:0000313" key="5">
    <source>
        <dbReference type="Proteomes" id="UP001172083"/>
    </source>
</evidence>